<dbReference type="AlphaFoldDB" id="A0A9D5CUN3"/>
<organism evidence="2 3">
    <name type="scientific">Dioscorea zingiberensis</name>
    <dbReference type="NCBI Taxonomy" id="325984"/>
    <lineage>
        <taxon>Eukaryota</taxon>
        <taxon>Viridiplantae</taxon>
        <taxon>Streptophyta</taxon>
        <taxon>Embryophyta</taxon>
        <taxon>Tracheophyta</taxon>
        <taxon>Spermatophyta</taxon>
        <taxon>Magnoliopsida</taxon>
        <taxon>Liliopsida</taxon>
        <taxon>Dioscoreales</taxon>
        <taxon>Dioscoreaceae</taxon>
        <taxon>Dioscorea</taxon>
    </lineage>
</organism>
<proteinExistence type="predicted"/>
<reference evidence="2" key="1">
    <citation type="submission" date="2021-03" db="EMBL/GenBank/DDBJ databases">
        <authorList>
            <person name="Li Z."/>
            <person name="Yang C."/>
        </authorList>
    </citation>
    <scope>NUCLEOTIDE SEQUENCE</scope>
    <source>
        <strain evidence="2">Dzin_1.0</strain>
        <tissue evidence="2">Leaf</tissue>
    </source>
</reference>
<dbReference type="OrthoDB" id="673645at2759"/>
<feature type="region of interest" description="Disordered" evidence="1">
    <location>
        <begin position="160"/>
        <end position="193"/>
    </location>
</feature>
<comment type="caution">
    <text evidence="2">The sequence shown here is derived from an EMBL/GenBank/DDBJ whole genome shotgun (WGS) entry which is preliminary data.</text>
</comment>
<evidence type="ECO:0000256" key="1">
    <source>
        <dbReference type="SAM" id="MobiDB-lite"/>
    </source>
</evidence>
<evidence type="ECO:0000313" key="3">
    <source>
        <dbReference type="Proteomes" id="UP001085076"/>
    </source>
</evidence>
<evidence type="ECO:0000313" key="2">
    <source>
        <dbReference type="EMBL" id="KAJ0978713.1"/>
    </source>
</evidence>
<sequence length="193" mass="21704">MALSIFLNSRMDKTIVWKSNLRWYYPVEKGLDETVTPHQHIPLQSKPPSYLASPPSSLVPPRRQLSLLPRLISHPTTTPLLGVPRPLEATTIFTVPRPPETSSPKSDFSISSSPSIDIHAGTSGWHAWQHPTALFLYDLVTGKPPSFLLPSQFSLYQPSSSFEQELRRREEKDGEPNGTSGWHAWQHPPAPFH</sequence>
<feature type="compositionally biased region" description="Basic and acidic residues" evidence="1">
    <location>
        <begin position="164"/>
        <end position="175"/>
    </location>
</feature>
<protein>
    <submittedName>
        <fullName evidence="2">Uncharacterized protein</fullName>
    </submittedName>
</protein>
<gene>
    <name evidence="2" type="ORF">J5N97_014187</name>
</gene>
<dbReference type="EMBL" id="JAGGNH010000003">
    <property type="protein sequence ID" value="KAJ0978713.1"/>
    <property type="molecule type" value="Genomic_DNA"/>
</dbReference>
<name>A0A9D5CUN3_9LILI</name>
<keyword evidence="3" id="KW-1185">Reference proteome</keyword>
<accession>A0A9D5CUN3</accession>
<dbReference type="Proteomes" id="UP001085076">
    <property type="component" value="Miscellaneous, Linkage group lg03"/>
</dbReference>
<reference evidence="2" key="2">
    <citation type="journal article" date="2022" name="Hortic Res">
        <title>The genome of Dioscorea zingiberensis sheds light on the biosynthesis, origin and evolution of the medicinally important diosgenin saponins.</title>
        <authorList>
            <person name="Li Y."/>
            <person name="Tan C."/>
            <person name="Li Z."/>
            <person name="Guo J."/>
            <person name="Li S."/>
            <person name="Chen X."/>
            <person name="Wang C."/>
            <person name="Dai X."/>
            <person name="Yang H."/>
            <person name="Song W."/>
            <person name="Hou L."/>
            <person name="Xu J."/>
            <person name="Tong Z."/>
            <person name="Xu A."/>
            <person name="Yuan X."/>
            <person name="Wang W."/>
            <person name="Yang Q."/>
            <person name="Chen L."/>
            <person name="Sun Z."/>
            <person name="Wang K."/>
            <person name="Pan B."/>
            <person name="Chen J."/>
            <person name="Bao Y."/>
            <person name="Liu F."/>
            <person name="Qi X."/>
            <person name="Gang D.R."/>
            <person name="Wen J."/>
            <person name="Li J."/>
        </authorList>
    </citation>
    <scope>NUCLEOTIDE SEQUENCE</scope>
    <source>
        <strain evidence="2">Dzin_1.0</strain>
    </source>
</reference>